<proteinExistence type="predicted"/>
<evidence type="ECO:0000256" key="2">
    <source>
        <dbReference type="SAM" id="Phobius"/>
    </source>
</evidence>
<dbReference type="AlphaFoldDB" id="A0A3L8RYA1"/>
<feature type="region of interest" description="Disordered" evidence="1">
    <location>
        <begin position="136"/>
        <end position="159"/>
    </location>
</feature>
<reference evidence="3 4" key="1">
    <citation type="journal article" date="2018" name="Proc. R. Soc. B">
        <title>A non-coding region near Follistatin controls head colour polymorphism in the Gouldian finch.</title>
        <authorList>
            <person name="Toomey M.B."/>
            <person name="Marques C.I."/>
            <person name="Andrade P."/>
            <person name="Araujo P.M."/>
            <person name="Sabatino S."/>
            <person name="Gazda M.A."/>
            <person name="Afonso S."/>
            <person name="Lopes R.J."/>
            <person name="Corbo J.C."/>
            <person name="Carneiro M."/>
        </authorList>
    </citation>
    <scope>NUCLEOTIDE SEQUENCE [LARGE SCALE GENOMIC DNA]</scope>
    <source>
        <strain evidence="3">Red01</strain>
        <tissue evidence="3">Muscle</tissue>
    </source>
</reference>
<organism evidence="3 4">
    <name type="scientific">Chloebia gouldiae</name>
    <name type="common">Gouldian finch</name>
    <name type="synonym">Erythrura gouldiae</name>
    <dbReference type="NCBI Taxonomy" id="44316"/>
    <lineage>
        <taxon>Eukaryota</taxon>
        <taxon>Metazoa</taxon>
        <taxon>Chordata</taxon>
        <taxon>Craniata</taxon>
        <taxon>Vertebrata</taxon>
        <taxon>Euteleostomi</taxon>
        <taxon>Archelosauria</taxon>
        <taxon>Archosauria</taxon>
        <taxon>Dinosauria</taxon>
        <taxon>Saurischia</taxon>
        <taxon>Theropoda</taxon>
        <taxon>Coelurosauria</taxon>
        <taxon>Aves</taxon>
        <taxon>Neognathae</taxon>
        <taxon>Neoaves</taxon>
        <taxon>Telluraves</taxon>
        <taxon>Australaves</taxon>
        <taxon>Passeriformes</taxon>
        <taxon>Passeroidea</taxon>
        <taxon>Passeridae</taxon>
        <taxon>Chloebia</taxon>
    </lineage>
</organism>
<keyword evidence="2" id="KW-0812">Transmembrane</keyword>
<dbReference type="Proteomes" id="UP000276834">
    <property type="component" value="Unassembled WGS sequence"/>
</dbReference>
<keyword evidence="2" id="KW-0472">Membrane</keyword>
<evidence type="ECO:0000313" key="3">
    <source>
        <dbReference type="EMBL" id="RLV90727.1"/>
    </source>
</evidence>
<name>A0A3L8RYA1_CHLGU</name>
<dbReference type="EMBL" id="QUSF01000119">
    <property type="protein sequence ID" value="RLV90727.1"/>
    <property type="molecule type" value="Genomic_DNA"/>
</dbReference>
<accession>A0A3L8RYA1</accession>
<feature type="transmembrane region" description="Helical" evidence="2">
    <location>
        <begin position="12"/>
        <end position="34"/>
    </location>
</feature>
<gene>
    <name evidence="3" type="ORF">DV515_00014343</name>
</gene>
<protein>
    <submittedName>
        <fullName evidence="3">Uncharacterized protein</fullName>
    </submittedName>
</protein>
<comment type="caution">
    <text evidence="3">The sequence shown here is derived from an EMBL/GenBank/DDBJ whole genome shotgun (WGS) entry which is preliminary data.</text>
</comment>
<evidence type="ECO:0000313" key="4">
    <source>
        <dbReference type="Proteomes" id="UP000276834"/>
    </source>
</evidence>
<keyword evidence="4" id="KW-1185">Reference proteome</keyword>
<evidence type="ECO:0000256" key="1">
    <source>
        <dbReference type="SAM" id="MobiDB-lite"/>
    </source>
</evidence>
<sequence length="159" mass="16735">MKIHATCMGIHVICMGIHVICTGIHAICMGIHAICMGIHTGLMPTPSVPCHPWKTDIPCTNAIFIPGTTMAASASMKCSLCVGLSTARTESRPPGSVHRQLSLCSCCSSRHGAAPGLCQERPRGKDGSAHTLEWAGKHTQTQPPPSRDGCFTPIPAQLG</sequence>
<keyword evidence="2" id="KW-1133">Transmembrane helix</keyword>